<organism evidence="2 3">
    <name type="scientific">Polaribacter ponticola</name>
    <dbReference type="NCBI Taxonomy" id="2978475"/>
    <lineage>
        <taxon>Bacteria</taxon>
        <taxon>Pseudomonadati</taxon>
        <taxon>Bacteroidota</taxon>
        <taxon>Flavobacteriia</taxon>
        <taxon>Flavobacteriales</taxon>
        <taxon>Flavobacteriaceae</taxon>
    </lineage>
</organism>
<comment type="caution">
    <text evidence="2">The sequence shown here is derived from an EMBL/GenBank/DDBJ whole genome shotgun (WGS) entry which is preliminary data.</text>
</comment>
<proteinExistence type="predicted"/>
<evidence type="ECO:0000256" key="1">
    <source>
        <dbReference type="SAM" id="Phobius"/>
    </source>
</evidence>
<reference evidence="2" key="1">
    <citation type="submission" date="2023-02" db="EMBL/GenBank/DDBJ databases">
        <title>Polaribacter ponticola sp. nov., isolated from seawater.</title>
        <authorList>
            <person name="Baek J.H."/>
            <person name="Kim J.M."/>
            <person name="Choi D.G."/>
            <person name="Jeon C.O."/>
        </authorList>
    </citation>
    <scope>NUCLEOTIDE SEQUENCE</scope>
    <source>
        <strain evidence="2">MSW5</strain>
    </source>
</reference>
<keyword evidence="1" id="KW-0812">Transmembrane</keyword>
<gene>
    <name evidence="2" type="ORF">N5A56_005695</name>
</gene>
<keyword evidence="1" id="KW-1133">Transmembrane helix</keyword>
<evidence type="ECO:0000313" key="2">
    <source>
        <dbReference type="EMBL" id="MDD7913948.1"/>
    </source>
</evidence>
<name>A0ABT5S767_9FLAO</name>
<evidence type="ECO:0000313" key="3">
    <source>
        <dbReference type="Proteomes" id="UP001151478"/>
    </source>
</evidence>
<dbReference type="EMBL" id="JAOSLC020000003">
    <property type="protein sequence ID" value="MDD7913948.1"/>
    <property type="molecule type" value="Genomic_DNA"/>
</dbReference>
<keyword evidence="3" id="KW-1185">Reference proteome</keyword>
<dbReference type="RefSeq" id="WP_265724618.1">
    <property type="nucleotide sequence ID" value="NZ_JAOSLC020000003.1"/>
</dbReference>
<sequence>MKTNKLDTNIKEKFAKRTLEPSTSAWERLSVQLDEQPKQKKKGWFFYIGAAASILLLVSIGIQFFNSEKETILPKDIVVEVPIDTNSIDKKIELFINEIPVEEAIVENKNIENREKKQDFNKNIIANKVEQSFISKKTNVITKYKTTIIQNKKNTIIAKVEENKNRIPKIEESKKIKYLKQDPNSKIKINSDDLLYAVTHSPQEVKTYYAKYKVDRNAILKTIQDQLKESNLKVNPETILAEVERTIDDDDFQNNFMKLLKRRVSDIATVIASRND</sequence>
<feature type="transmembrane region" description="Helical" evidence="1">
    <location>
        <begin position="44"/>
        <end position="65"/>
    </location>
</feature>
<dbReference type="Proteomes" id="UP001151478">
    <property type="component" value="Unassembled WGS sequence"/>
</dbReference>
<accession>A0ABT5S767</accession>
<protein>
    <recommendedName>
        <fullName evidence="4">Anti-sigma factor</fullName>
    </recommendedName>
</protein>
<evidence type="ECO:0008006" key="4">
    <source>
        <dbReference type="Google" id="ProtNLM"/>
    </source>
</evidence>
<keyword evidence="1" id="KW-0472">Membrane</keyword>